<dbReference type="AlphaFoldDB" id="A0A2D0KXL4"/>
<dbReference type="Pfam" id="PF06530">
    <property type="entry name" value="Phage_antitermQ"/>
    <property type="match status" value="1"/>
</dbReference>
<gene>
    <name evidence="5" type="ORF">Xkoz_03743</name>
</gene>
<dbReference type="Proteomes" id="UP000221101">
    <property type="component" value="Unassembled WGS sequence"/>
</dbReference>
<reference evidence="5 6" key="1">
    <citation type="journal article" date="2017" name="Nat. Microbiol.">
        <title>Natural product diversity associated with the nematode symbionts Photorhabdus and Xenorhabdus.</title>
        <authorList>
            <person name="Tobias N.J."/>
            <person name="Wolff H."/>
            <person name="Djahanschiri B."/>
            <person name="Grundmann F."/>
            <person name="Kronenwerth M."/>
            <person name="Shi Y.M."/>
            <person name="Simonyi S."/>
            <person name="Grun P."/>
            <person name="Shapiro-Ilan D."/>
            <person name="Pidot S.J."/>
            <person name="Stinear T.P."/>
            <person name="Ebersberger I."/>
            <person name="Bode H.B."/>
        </authorList>
    </citation>
    <scope>NUCLEOTIDE SEQUENCE [LARGE SCALE GENOMIC DNA]</scope>
    <source>
        <strain evidence="5 6">DSM 17907</strain>
    </source>
</reference>
<keyword evidence="6" id="KW-1185">Reference proteome</keyword>
<evidence type="ECO:0000256" key="1">
    <source>
        <dbReference type="ARBA" id="ARBA00010234"/>
    </source>
</evidence>
<comment type="similarity">
    <text evidence="1">Belongs to the phage antitermination Q type 1 family.</text>
</comment>
<keyword evidence="3" id="KW-0238">DNA-binding</keyword>
<name>A0A2D0KXL4_9GAMM</name>
<dbReference type="GO" id="GO:0003677">
    <property type="term" value="F:DNA binding"/>
    <property type="evidence" value="ECO:0007669"/>
    <property type="project" value="UniProtKB-KW"/>
</dbReference>
<dbReference type="RefSeq" id="WP_099143443.1">
    <property type="nucleotide sequence ID" value="NZ_CAWNOR010000087.1"/>
</dbReference>
<organism evidence="5 6">
    <name type="scientific">Xenorhabdus kozodoii</name>
    <dbReference type="NCBI Taxonomy" id="351676"/>
    <lineage>
        <taxon>Bacteria</taxon>
        <taxon>Pseudomonadati</taxon>
        <taxon>Pseudomonadota</taxon>
        <taxon>Gammaproteobacteria</taxon>
        <taxon>Enterobacterales</taxon>
        <taxon>Morganellaceae</taxon>
        <taxon>Xenorhabdus</taxon>
    </lineage>
</organism>
<dbReference type="OrthoDB" id="6432617at2"/>
<sequence>MRDIQLVLERWGAWVADNSDGVYWSSIAAGFKGLIPNRVKSRPQCCEDDAMVISSCMAKLNQKDSDNHDLLFDYYVFGKTFMQLAHEYHCSDTHIGKRLQKAEGVIEGMLMMLDVSLEMDKYVQLEPMDINQRQLCSNLK</sequence>
<comment type="caution">
    <text evidence="5">The sequence shown here is derived from an EMBL/GenBank/DDBJ whole genome shotgun (WGS) entry which is preliminary data.</text>
</comment>
<accession>A0A2D0KXL4</accession>
<keyword evidence="4" id="KW-0804">Transcription</keyword>
<evidence type="ECO:0000256" key="4">
    <source>
        <dbReference type="ARBA" id="ARBA00023163"/>
    </source>
</evidence>
<dbReference type="GO" id="GO:0060567">
    <property type="term" value="P:negative regulation of termination of DNA-templated transcription"/>
    <property type="evidence" value="ECO:0007669"/>
    <property type="project" value="InterPro"/>
</dbReference>
<dbReference type="InterPro" id="IPR010534">
    <property type="entry name" value="Phage_933W_GpQ"/>
</dbReference>
<evidence type="ECO:0000313" key="6">
    <source>
        <dbReference type="Proteomes" id="UP000221101"/>
    </source>
</evidence>
<evidence type="ECO:0000256" key="2">
    <source>
        <dbReference type="ARBA" id="ARBA00023015"/>
    </source>
</evidence>
<evidence type="ECO:0000256" key="3">
    <source>
        <dbReference type="ARBA" id="ARBA00023125"/>
    </source>
</evidence>
<protein>
    <submittedName>
        <fullName evidence="5">Antitermination protein</fullName>
    </submittedName>
</protein>
<dbReference type="EMBL" id="NJCX01000050">
    <property type="protein sequence ID" value="PHM68152.1"/>
    <property type="molecule type" value="Genomic_DNA"/>
</dbReference>
<keyword evidence="2" id="KW-0805">Transcription regulation</keyword>
<evidence type="ECO:0000313" key="5">
    <source>
        <dbReference type="EMBL" id="PHM68152.1"/>
    </source>
</evidence>
<proteinExistence type="inferred from homology"/>